<evidence type="ECO:0000256" key="5">
    <source>
        <dbReference type="PROSITE-ProRule" id="PRU00277"/>
    </source>
</evidence>
<evidence type="ECO:0000313" key="7">
    <source>
        <dbReference type="EMBL" id="CAD8681056.1"/>
    </source>
</evidence>
<dbReference type="PROSITE" id="PS50059">
    <property type="entry name" value="FKBP_PPIASE"/>
    <property type="match status" value="1"/>
</dbReference>
<evidence type="ECO:0000256" key="4">
    <source>
        <dbReference type="ARBA" id="ARBA00023235"/>
    </source>
</evidence>
<evidence type="ECO:0000256" key="2">
    <source>
        <dbReference type="ARBA" id="ARBA00013194"/>
    </source>
</evidence>
<dbReference type="AlphaFoldDB" id="A0A7S0RL59"/>
<proteinExistence type="predicted"/>
<dbReference type="FunFam" id="3.10.50.40:FF:000006">
    <property type="entry name" value="Peptidyl-prolyl cis-trans isomerase"/>
    <property type="match status" value="1"/>
</dbReference>
<keyword evidence="3 5" id="KW-0697">Rotamase</keyword>
<keyword evidence="4 5" id="KW-0413">Isomerase</keyword>
<dbReference type="PANTHER" id="PTHR46493:SF1">
    <property type="entry name" value="PEPTIDYL-PROLYL CIS-TRANS ISOMERASE FKBP3"/>
    <property type="match status" value="1"/>
</dbReference>
<dbReference type="Gene3D" id="3.10.50.40">
    <property type="match status" value="1"/>
</dbReference>
<feature type="domain" description="PPIase FKBP-type" evidence="6">
    <location>
        <begin position="113"/>
        <end position="205"/>
    </location>
</feature>
<dbReference type="PANTHER" id="PTHR46493">
    <property type="entry name" value="PEPTIDYL-PROLYL CIS-TRANS ISOMERASE FKBP3"/>
    <property type="match status" value="1"/>
</dbReference>
<evidence type="ECO:0000256" key="1">
    <source>
        <dbReference type="ARBA" id="ARBA00000971"/>
    </source>
</evidence>
<dbReference type="EMBL" id="HBFA01030345">
    <property type="protein sequence ID" value="CAD8681056.1"/>
    <property type="molecule type" value="Transcribed_RNA"/>
</dbReference>
<accession>A0A7S0RL59</accession>
<dbReference type="InterPro" id="IPR043368">
    <property type="entry name" value="FKBP3"/>
</dbReference>
<dbReference type="SUPFAM" id="SSF54534">
    <property type="entry name" value="FKBP-like"/>
    <property type="match status" value="1"/>
</dbReference>
<evidence type="ECO:0000256" key="3">
    <source>
        <dbReference type="ARBA" id="ARBA00023110"/>
    </source>
</evidence>
<evidence type="ECO:0000259" key="6">
    <source>
        <dbReference type="PROSITE" id="PS50059"/>
    </source>
</evidence>
<reference evidence="7" key="1">
    <citation type="submission" date="2021-01" db="EMBL/GenBank/DDBJ databases">
        <authorList>
            <person name="Corre E."/>
            <person name="Pelletier E."/>
            <person name="Niang G."/>
            <person name="Scheremetjew M."/>
            <person name="Finn R."/>
            <person name="Kale V."/>
            <person name="Holt S."/>
            <person name="Cochrane G."/>
            <person name="Meng A."/>
            <person name="Brown T."/>
            <person name="Cohen L."/>
        </authorList>
    </citation>
    <scope>NUCLEOTIDE SEQUENCE</scope>
    <source>
        <strain evidence="7">CCMP722</strain>
    </source>
</reference>
<sequence>MSEETVACAVCAHTLGREAFGTSMWKKKKTKPPSCLECVANPGWHESGAAHPTLAKKVEEAPSSEAVAEQEKATEALANLAVEETAAEKVKEEPKYTKRILKKGDKETFPKPKDAVKVNYTGKLADGKVFDTTWKEHKKVHVPLQFKVGTGRVIKGWDECLLTMSVGEKAEVTIEPEWAYGKKGSPPQIPPNATLVFEMELVSCGF</sequence>
<organism evidence="7">
    <name type="scientific">Pyramimonas obovata</name>
    <dbReference type="NCBI Taxonomy" id="1411642"/>
    <lineage>
        <taxon>Eukaryota</taxon>
        <taxon>Viridiplantae</taxon>
        <taxon>Chlorophyta</taxon>
        <taxon>Pyramimonadophyceae</taxon>
        <taxon>Pyramimonadales</taxon>
        <taxon>Pyramimonadaceae</taxon>
        <taxon>Pyramimonas</taxon>
        <taxon>Pyramimonas incertae sedis</taxon>
    </lineage>
</organism>
<dbReference type="InterPro" id="IPR046357">
    <property type="entry name" value="PPIase_dom_sf"/>
</dbReference>
<dbReference type="EC" id="5.2.1.8" evidence="2 5"/>
<dbReference type="GO" id="GO:0003755">
    <property type="term" value="F:peptidyl-prolyl cis-trans isomerase activity"/>
    <property type="evidence" value="ECO:0007669"/>
    <property type="project" value="UniProtKB-KW"/>
</dbReference>
<dbReference type="InterPro" id="IPR001179">
    <property type="entry name" value="PPIase_FKBP_dom"/>
</dbReference>
<name>A0A7S0RL59_9CHLO</name>
<gene>
    <name evidence="7" type="ORF">POBO1169_LOCUS15309</name>
</gene>
<dbReference type="Pfam" id="PF00254">
    <property type="entry name" value="FKBP_C"/>
    <property type="match status" value="1"/>
</dbReference>
<comment type="catalytic activity">
    <reaction evidence="1 5">
        <text>[protein]-peptidylproline (omega=180) = [protein]-peptidylproline (omega=0)</text>
        <dbReference type="Rhea" id="RHEA:16237"/>
        <dbReference type="Rhea" id="RHEA-COMP:10747"/>
        <dbReference type="Rhea" id="RHEA-COMP:10748"/>
        <dbReference type="ChEBI" id="CHEBI:83833"/>
        <dbReference type="ChEBI" id="CHEBI:83834"/>
        <dbReference type="EC" id="5.2.1.8"/>
    </reaction>
</comment>
<protein>
    <recommendedName>
        <fullName evidence="2 5">peptidylprolyl isomerase</fullName>
        <ecNumber evidence="2 5">5.2.1.8</ecNumber>
    </recommendedName>
</protein>